<evidence type="ECO:0000256" key="1">
    <source>
        <dbReference type="SAM" id="MobiDB-lite"/>
    </source>
</evidence>
<feature type="compositionally biased region" description="Low complexity" evidence="1">
    <location>
        <begin position="163"/>
        <end position="179"/>
    </location>
</feature>
<organism evidence="2 3">
    <name type="scientific">Prorocentrum cordatum</name>
    <dbReference type="NCBI Taxonomy" id="2364126"/>
    <lineage>
        <taxon>Eukaryota</taxon>
        <taxon>Sar</taxon>
        <taxon>Alveolata</taxon>
        <taxon>Dinophyceae</taxon>
        <taxon>Prorocentrales</taxon>
        <taxon>Prorocentraceae</taxon>
        <taxon>Prorocentrum</taxon>
    </lineage>
</organism>
<evidence type="ECO:0000313" key="3">
    <source>
        <dbReference type="Proteomes" id="UP001189429"/>
    </source>
</evidence>
<proteinExistence type="predicted"/>
<reference evidence="2" key="1">
    <citation type="submission" date="2023-10" db="EMBL/GenBank/DDBJ databases">
        <authorList>
            <person name="Chen Y."/>
            <person name="Shah S."/>
            <person name="Dougan E. K."/>
            <person name="Thang M."/>
            <person name="Chan C."/>
        </authorList>
    </citation>
    <scope>NUCLEOTIDE SEQUENCE [LARGE SCALE GENOMIC DNA]</scope>
</reference>
<sequence length="325" mass="33544">MQRTAEAPFVARAMAAGRGELARAPKHVSSFSGHTSTAGLGVPARAAALRLEPVEGYAGHGRLREEFAAARGAGAGPGRVASPAPPRSAGAGGRGVRLEPVEGYAGYGRLREEPAAARGAAARLLRASSSPRLRPPFSRHLSPSSAPSCGSDGGVWGGGRSGHQGSDSRTPSRRSPSVSWHGDGRESWSDGTGKCTERGCRPPTGSNDSIDSMSGLPGTGADYSHPAATAAQLQNPGLRARSRLVSPLIEQELLRPRGLGAQSRGLEATVNAKLLWTLANAELEVPERTQADFRTSCSAMPGCIGHAPTVRHMSNPNTAGAGSFR</sequence>
<dbReference type="EMBL" id="CAUYUJ010010979">
    <property type="protein sequence ID" value="CAK0830656.1"/>
    <property type="molecule type" value="Genomic_DNA"/>
</dbReference>
<gene>
    <name evidence="2" type="ORF">PCOR1329_LOCUS29238</name>
</gene>
<feature type="region of interest" description="Disordered" evidence="1">
    <location>
        <begin position="73"/>
        <end position="96"/>
    </location>
</feature>
<comment type="caution">
    <text evidence="2">The sequence shown here is derived from an EMBL/GenBank/DDBJ whole genome shotgun (WGS) entry which is preliminary data.</text>
</comment>
<name>A0ABN9SFU5_9DINO</name>
<accession>A0ABN9SFU5</accession>
<keyword evidence="3" id="KW-1185">Reference proteome</keyword>
<feature type="compositionally biased region" description="Gly residues" evidence="1">
    <location>
        <begin position="151"/>
        <end position="162"/>
    </location>
</feature>
<protein>
    <submittedName>
        <fullName evidence="2">Uncharacterized protein</fullName>
    </submittedName>
</protein>
<feature type="region of interest" description="Disordered" evidence="1">
    <location>
        <begin position="130"/>
        <end position="224"/>
    </location>
</feature>
<dbReference type="Proteomes" id="UP001189429">
    <property type="component" value="Unassembled WGS sequence"/>
</dbReference>
<feature type="compositionally biased region" description="Low complexity" evidence="1">
    <location>
        <begin position="130"/>
        <end position="150"/>
    </location>
</feature>
<evidence type="ECO:0000313" key="2">
    <source>
        <dbReference type="EMBL" id="CAK0830656.1"/>
    </source>
</evidence>